<gene>
    <name evidence="3" type="ORF">CBOVIS_LOCUS3105</name>
</gene>
<feature type="coiled-coil region" evidence="1">
    <location>
        <begin position="97"/>
        <end position="152"/>
    </location>
</feature>
<evidence type="ECO:0000313" key="4">
    <source>
        <dbReference type="Proteomes" id="UP000494206"/>
    </source>
</evidence>
<keyword evidence="4" id="KW-1185">Reference proteome</keyword>
<name>A0A8S1EFX6_9PELO</name>
<sequence>MSRQVPAIRKKEIIYRRSYINEINDRFDQEFEKPFVVVRREVERPPSVLVSNYYPPSSDQLARVNTKLDDILYYLRNVSPAIVNDVDEKNLPTGMRITRLNDKVERLSTNQKNLETAFQELTLNQESIDKLLQLVNDTRMDLEEKINNIKQLGDSSLICLDQKLDDLQQDQHETHQQLKDLMHILSNLSSRSSSVNERHYGSRPSSKASSVGKGFTVKTTPKSPPPLPTDHNLKSRTPTPPVTKNDISSKKLKPASKAPSVDVLKRQPDFEQIPLRKH</sequence>
<evidence type="ECO:0000313" key="3">
    <source>
        <dbReference type="EMBL" id="CAB3400095.1"/>
    </source>
</evidence>
<dbReference type="OrthoDB" id="5809356at2759"/>
<evidence type="ECO:0000256" key="1">
    <source>
        <dbReference type="SAM" id="Coils"/>
    </source>
</evidence>
<accession>A0A8S1EFX6</accession>
<dbReference type="Proteomes" id="UP000494206">
    <property type="component" value="Unassembled WGS sequence"/>
</dbReference>
<reference evidence="3 4" key="1">
    <citation type="submission" date="2020-04" db="EMBL/GenBank/DDBJ databases">
        <authorList>
            <person name="Laetsch R D."/>
            <person name="Stevens L."/>
            <person name="Kumar S."/>
            <person name="Blaxter L. M."/>
        </authorList>
    </citation>
    <scope>NUCLEOTIDE SEQUENCE [LARGE SCALE GENOMIC DNA]</scope>
</reference>
<evidence type="ECO:0000256" key="2">
    <source>
        <dbReference type="SAM" id="MobiDB-lite"/>
    </source>
</evidence>
<organism evidence="3 4">
    <name type="scientific">Caenorhabditis bovis</name>
    <dbReference type="NCBI Taxonomy" id="2654633"/>
    <lineage>
        <taxon>Eukaryota</taxon>
        <taxon>Metazoa</taxon>
        <taxon>Ecdysozoa</taxon>
        <taxon>Nematoda</taxon>
        <taxon>Chromadorea</taxon>
        <taxon>Rhabditida</taxon>
        <taxon>Rhabditina</taxon>
        <taxon>Rhabditomorpha</taxon>
        <taxon>Rhabditoidea</taxon>
        <taxon>Rhabditidae</taxon>
        <taxon>Peloderinae</taxon>
        <taxon>Caenorhabditis</taxon>
    </lineage>
</organism>
<keyword evidence="1" id="KW-0175">Coiled coil</keyword>
<protein>
    <submittedName>
        <fullName evidence="3">Uncharacterized protein</fullName>
    </submittedName>
</protein>
<comment type="caution">
    <text evidence="3">The sequence shown here is derived from an EMBL/GenBank/DDBJ whole genome shotgun (WGS) entry which is preliminary data.</text>
</comment>
<feature type="region of interest" description="Disordered" evidence="2">
    <location>
        <begin position="190"/>
        <end position="278"/>
    </location>
</feature>
<dbReference type="AlphaFoldDB" id="A0A8S1EFX6"/>
<proteinExistence type="predicted"/>
<dbReference type="Gene3D" id="1.10.1420.10">
    <property type="match status" value="2"/>
</dbReference>
<dbReference type="EMBL" id="CADEPM010000002">
    <property type="protein sequence ID" value="CAB3400095.1"/>
    <property type="molecule type" value="Genomic_DNA"/>
</dbReference>